<proteinExistence type="predicted"/>
<sequence>MRYVLATLMCLATATAASAQSSGGAPGLPGVGERPPPDIRAINRPGTDPVRQSAPAWDANRDGVFTCDEWKQYATRIFNTADLNRDGYVDGKEFDGIRRADPSFKNAEFGYFDDNRDGRIARAEFIERKSPLFARFDHNGDCRVTAEELRGEGRGRGSGGGPSMRPSLGGGGMGGSIGVPF</sequence>
<dbReference type="EMBL" id="JAQQLI010000038">
    <property type="protein sequence ID" value="MDC7788176.1"/>
    <property type="molecule type" value="Genomic_DNA"/>
</dbReference>
<dbReference type="InterPro" id="IPR018247">
    <property type="entry name" value="EF_Hand_1_Ca_BS"/>
</dbReference>
<gene>
    <name evidence="4" type="ORF">PQJ73_21005</name>
</gene>
<dbReference type="Gene3D" id="1.10.238.10">
    <property type="entry name" value="EF-hand"/>
    <property type="match status" value="1"/>
</dbReference>
<dbReference type="Proteomes" id="UP001165652">
    <property type="component" value="Unassembled WGS sequence"/>
</dbReference>
<name>A0ABT5JER2_RHOTP</name>
<organism evidence="4 5">
    <name type="scientific">Rhodoplanes tepidamans</name>
    <name type="common">Rhodoplanes cryptolactis</name>
    <dbReference type="NCBI Taxonomy" id="200616"/>
    <lineage>
        <taxon>Bacteria</taxon>
        <taxon>Pseudomonadati</taxon>
        <taxon>Pseudomonadota</taxon>
        <taxon>Alphaproteobacteria</taxon>
        <taxon>Hyphomicrobiales</taxon>
        <taxon>Nitrobacteraceae</taxon>
        <taxon>Rhodoplanes</taxon>
    </lineage>
</organism>
<feature type="domain" description="EF-hand" evidence="3">
    <location>
        <begin position="69"/>
        <end position="104"/>
    </location>
</feature>
<dbReference type="SUPFAM" id="SSF47473">
    <property type="entry name" value="EF-hand"/>
    <property type="match status" value="1"/>
</dbReference>
<keyword evidence="2" id="KW-0732">Signal</keyword>
<protein>
    <submittedName>
        <fullName evidence="4">EF-hand domain-containing protein</fullName>
    </submittedName>
</protein>
<evidence type="ECO:0000313" key="4">
    <source>
        <dbReference type="EMBL" id="MDC7788176.1"/>
    </source>
</evidence>
<dbReference type="RefSeq" id="WP_272779014.1">
    <property type="nucleotide sequence ID" value="NZ_JAQQLI010000038.1"/>
</dbReference>
<feature type="region of interest" description="Disordered" evidence="1">
    <location>
        <begin position="149"/>
        <end position="181"/>
    </location>
</feature>
<feature type="compositionally biased region" description="Gly residues" evidence="1">
    <location>
        <begin position="156"/>
        <end position="181"/>
    </location>
</feature>
<evidence type="ECO:0000256" key="1">
    <source>
        <dbReference type="SAM" id="MobiDB-lite"/>
    </source>
</evidence>
<feature type="signal peptide" evidence="2">
    <location>
        <begin position="1"/>
        <end position="19"/>
    </location>
</feature>
<dbReference type="PROSITE" id="PS50222">
    <property type="entry name" value="EF_HAND_2"/>
    <property type="match status" value="1"/>
</dbReference>
<feature type="region of interest" description="Disordered" evidence="1">
    <location>
        <begin position="19"/>
        <end position="53"/>
    </location>
</feature>
<dbReference type="InterPro" id="IPR002048">
    <property type="entry name" value="EF_hand_dom"/>
</dbReference>
<evidence type="ECO:0000313" key="5">
    <source>
        <dbReference type="Proteomes" id="UP001165652"/>
    </source>
</evidence>
<reference evidence="4" key="2">
    <citation type="submission" date="2023-02" db="EMBL/GenBank/DDBJ databases">
        <authorList>
            <person name="Rayyan A."/>
            <person name="Meyer T."/>
            <person name="Kyndt J.A."/>
        </authorList>
    </citation>
    <scope>NUCLEOTIDE SEQUENCE</scope>
    <source>
        <strain evidence="4">DSM 9987</strain>
    </source>
</reference>
<comment type="caution">
    <text evidence="4">The sequence shown here is derived from an EMBL/GenBank/DDBJ whole genome shotgun (WGS) entry which is preliminary data.</text>
</comment>
<dbReference type="Pfam" id="PF13202">
    <property type="entry name" value="EF-hand_5"/>
    <property type="match status" value="3"/>
</dbReference>
<accession>A0ABT5JER2</accession>
<dbReference type="PROSITE" id="PS00018">
    <property type="entry name" value="EF_HAND_1"/>
    <property type="match status" value="1"/>
</dbReference>
<feature type="chain" id="PRO_5046743358" evidence="2">
    <location>
        <begin position="20"/>
        <end position="181"/>
    </location>
</feature>
<reference evidence="4" key="1">
    <citation type="journal article" date="2023" name="Microbiol Resour">
        <title>Genome Sequences of Rhodoplanes serenus and Two Thermotolerant Strains, Rhodoplanes tepidamans and 'Rhodoplanes cryptolactis,' Further Refine the Genus.</title>
        <authorList>
            <person name="Rayyan A.A."/>
            <person name="Kyndt J.A."/>
        </authorList>
    </citation>
    <scope>NUCLEOTIDE SEQUENCE</scope>
    <source>
        <strain evidence="4">DSM 9987</strain>
    </source>
</reference>
<evidence type="ECO:0000256" key="2">
    <source>
        <dbReference type="SAM" id="SignalP"/>
    </source>
</evidence>
<dbReference type="InterPro" id="IPR011992">
    <property type="entry name" value="EF-hand-dom_pair"/>
</dbReference>
<evidence type="ECO:0000259" key="3">
    <source>
        <dbReference type="PROSITE" id="PS50222"/>
    </source>
</evidence>
<keyword evidence="5" id="KW-1185">Reference proteome</keyword>